<comment type="caution">
    <text evidence="1">The sequence shown here is derived from an EMBL/GenBank/DDBJ whole genome shotgun (WGS) entry which is preliminary data.</text>
</comment>
<dbReference type="AlphaFoldDB" id="A0A9X0WCM4"/>
<reference evidence="1 2" key="1">
    <citation type="journal article" date="2020" name="Microorganisms">
        <title>Osmotic Adaptation and Compatible Solute Biosynthesis of Phototrophic Bacteria as Revealed from Genome Analyses.</title>
        <authorList>
            <person name="Imhoff J.F."/>
            <person name="Rahn T."/>
            <person name="Kunzel S."/>
            <person name="Keller A."/>
            <person name="Neulinger S.C."/>
        </authorList>
    </citation>
    <scope>NUCLEOTIDE SEQUENCE [LARGE SCALE GENOMIC DNA]</scope>
    <source>
        <strain evidence="1 2">DSM 25653</strain>
    </source>
</reference>
<organism evidence="1 2">
    <name type="scientific">Lamprobacter modestohalophilus</name>
    <dbReference type="NCBI Taxonomy" id="1064514"/>
    <lineage>
        <taxon>Bacteria</taxon>
        <taxon>Pseudomonadati</taxon>
        <taxon>Pseudomonadota</taxon>
        <taxon>Gammaproteobacteria</taxon>
        <taxon>Chromatiales</taxon>
        <taxon>Chromatiaceae</taxon>
        <taxon>Lamprobacter</taxon>
    </lineage>
</organism>
<keyword evidence="2" id="KW-1185">Reference proteome</keyword>
<evidence type="ECO:0000313" key="2">
    <source>
        <dbReference type="Proteomes" id="UP001138768"/>
    </source>
</evidence>
<protein>
    <submittedName>
        <fullName evidence="1">Uncharacterized protein</fullName>
    </submittedName>
</protein>
<name>A0A9X0WCM4_9GAMM</name>
<proteinExistence type="predicted"/>
<sequence length="83" mass="8917">MLRAMLAQMLVGPLHVTDDDGDVLEPAVVAARIGRDGTALRHQVFDELDALLAQTQARAEQAVEVLDAFPRSGFMAALMEKAA</sequence>
<dbReference type="EMBL" id="NRRY01000054">
    <property type="protein sequence ID" value="MBK1620962.1"/>
    <property type="molecule type" value="Genomic_DNA"/>
</dbReference>
<accession>A0A9X0WCM4</accession>
<evidence type="ECO:0000313" key="1">
    <source>
        <dbReference type="EMBL" id="MBK1620962.1"/>
    </source>
</evidence>
<dbReference type="Proteomes" id="UP001138768">
    <property type="component" value="Unassembled WGS sequence"/>
</dbReference>
<gene>
    <name evidence="1" type="ORF">CKO42_21555</name>
</gene>